<evidence type="ECO:0000256" key="2">
    <source>
        <dbReference type="ARBA" id="ARBA00022747"/>
    </source>
</evidence>
<dbReference type="GO" id="GO:0009307">
    <property type="term" value="P:DNA restriction-modification system"/>
    <property type="evidence" value="ECO:0007669"/>
    <property type="project" value="UniProtKB-KW"/>
</dbReference>
<dbReference type="SUPFAM" id="SSF116734">
    <property type="entry name" value="DNA methylase specificity domain"/>
    <property type="match status" value="2"/>
</dbReference>
<dbReference type="OrthoDB" id="400882at2"/>
<name>A0A454CAE5_METHO</name>
<keyword evidence="5" id="KW-0255">Endonuclease</keyword>
<comment type="similarity">
    <text evidence="1">Belongs to the type-I restriction system S methylase family.</text>
</comment>
<accession>A0A454CAE5</accession>
<feature type="domain" description="Type I restriction modification DNA specificity" evidence="4">
    <location>
        <begin position="7"/>
        <end position="158"/>
    </location>
</feature>
<feature type="domain" description="Type I restriction modification DNA specificity" evidence="4">
    <location>
        <begin position="204"/>
        <end position="348"/>
    </location>
</feature>
<keyword evidence="3" id="KW-0238">DNA-binding</keyword>
<evidence type="ECO:0000313" key="6">
    <source>
        <dbReference type="Proteomes" id="UP000029712"/>
    </source>
</evidence>
<sequence>MPPLKDKKWKEFNFNDLFIMQRGKFSKKPDFDPNGNIPFLGATEENNGITGFAKEENLSINKLFNGCAIVVTNNGSVGKAYFLNSNFISSSDVTTLYLKKYKLNRDLAQFLIVSIEKQGKCFEYSRKWSLKRMMNSKLLLPANSYGNPDYEYMEQYAKNKRYELISRYKIFVKKQIGGGILKYKEIPAFNEKLWKKFKAFGKDGLFNIAATKSGVDTARLVEDEEKTLPYITRSDINNGMSRFVSVDNKLFGFDEGGCITIGLDTQTVFWQEHEFVTGQNIQVITGDNIHYFLGQFLVLIFKNQMITKFNWGGNGATLGRMKSLEILLPANDRGEPDYEYMEQYTKNMLFKKYNQYLNFLKKQVSKKN</sequence>
<organism evidence="5 6">
    <name type="scientific">Metamycoplasma hominis</name>
    <name type="common">Mycoplasma hominis</name>
    <dbReference type="NCBI Taxonomy" id="2098"/>
    <lineage>
        <taxon>Bacteria</taxon>
        <taxon>Bacillati</taxon>
        <taxon>Mycoplasmatota</taxon>
        <taxon>Mycoplasmoidales</taxon>
        <taxon>Metamycoplasmataceae</taxon>
        <taxon>Metamycoplasma</taxon>
    </lineage>
</organism>
<evidence type="ECO:0000259" key="4">
    <source>
        <dbReference type="Pfam" id="PF01420"/>
    </source>
</evidence>
<dbReference type="Proteomes" id="UP000029712">
    <property type="component" value="Chromosome"/>
</dbReference>
<gene>
    <name evidence="5" type="ORF">KN71_001600</name>
</gene>
<reference evidence="5 6" key="1">
    <citation type="submission" date="2014-08" db="EMBL/GenBank/DDBJ databases">
        <authorList>
            <person name="Kuleshov K."/>
            <person name="Dedkov V."/>
            <person name="Markelov M."/>
            <person name="Pimkina E."/>
        </authorList>
    </citation>
    <scope>NUCLEOTIDE SEQUENCE [LARGE SCALE GENOMIC DNA]</scope>
    <source>
        <strain evidence="6">TOA</strain>
    </source>
</reference>
<proteinExistence type="inferred from homology"/>
<protein>
    <submittedName>
        <fullName evidence="5">Restriction endonuclease</fullName>
    </submittedName>
</protein>
<dbReference type="InterPro" id="IPR044946">
    <property type="entry name" value="Restrct_endonuc_typeI_TRD_sf"/>
</dbReference>
<evidence type="ECO:0000256" key="1">
    <source>
        <dbReference type="ARBA" id="ARBA00010923"/>
    </source>
</evidence>
<reference evidence="5 6" key="2">
    <citation type="submission" date="2018-10" db="EMBL/GenBank/DDBJ databases">
        <title>Detection and isolation of Mycoplasma hominis as a predominant microorganism from pelvic cavity of patient with salpingitis and tubo-ovarian abscess.</title>
        <authorList>
            <person name="Guschin A.E."/>
            <person name="Khayrullina G.A."/>
            <person name="Rakovskaya I.V."/>
            <person name="Shelenkov A.A."/>
            <person name="Shagin D.A."/>
        </authorList>
    </citation>
    <scope>NUCLEOTIDE SEQUENCE [LARGE SCALE GENOMIC DNA]</scope>
    <source>
        <strain evidence="6">TOA</strain>
    </source>
</reference>
<keyword evidence="2" id="KW-0680">Restriction system</keyword>
<dbReference type="AlphaFoldDB" id="A0A454CAE5"/>
<keyword evidence="5" id="KW-0540">Nuclease</keyword>
<evidence type="ECO:0000313" key="5">
    <source>
        <dbReference type="EMBL" id="AYN65702.1"/>
    </source>
</evidence>
<keyword evidence="5" id="KW-0378">Hydrolase</keyword>
<dbReference type="InterPro" id="IPR000055">
    <property type="entry name" value="Restrct_endonuc_typeI_TRD"/>
</dbReference>
<dbReference type="GO" id="GO:0003677">
    <property type="term" value="F:DNA binding"/>
    <property type="evidence" value="ECO:0007669"/>
    <property type="project" value="UniProtKB-KW"/>
</dbReference>
<dbReference type="Gene3D" id="3.90.220.20">
    <property type="entry name" value="DNA methylase specificity domains"/>
    <property type="match status" value="2"/>
</dbReference>
<dbReference type="GO" id="GO:0004519">
    <property type="term" value="F:endonuclease activity"/>
    <property type="evidence" value="ECO:0007669"/>
    <property type="project" value="UniProtKB-KW"/>
</dbReference>
<dbReference type="Pfam" id="PF01420">
    <property type="entry name" value="Methylase_S"/>
    <property type="match status" value="2"/>
</dbReference>
<dbReference type="EMBL" id="CP033021">
    <property type="protein sequence ID" value="AYN65702.1"/>
    <property type="molecule type" value="Genomic_DNA"/>
</dbReference>
<dbReference type="REBASE" id="276201">
    <property type="entry name" value="S.Mho613ORF1595P"/>
</dbReference>
<evidence type="ECO:0000256" key="3">
    <source>
        <dbReference type="ARBA" id="ARBA00023125"/>
    </source>
</evidence>